<keyword evidence="1" id="KW-0472">Membrane</keyword>
<reference evidence="3" key="1">
    <citation type="submission" date="2014-09" db="EMBL/GenBank/DDBJ databases">
        <authorList>
            <person name="Gomez-Valero L."/>
        </authorList>
    </citation>
    <scope>NUCLEOTIDE SEQUENCE [LARGE SCALE GENOMIC DNA]</scope>
    <source>
        <strain evidence="3">ATCC35250</strain>
    </source>
</reference>
<dbReference type="STRING" id="449.LHA_2381"/>
<keyword evidence="1" id="KW-1133">Transmembrane helix</keyword>
<dbReference type="EMBL" id="LN681225">
    <property type="protein sequence ID" value="CEK11396.1"/>
    <property type="molecule type" value="Genomic_DNA"/>
</dbReference>
<protein>
    <recommendedName>
        <fullName evidence="4">Transmembrane protein</fullName>
    </recommendedName>
</protein>
<keyword evidence="1" id="KW-0812">Transmembrane</keyword>
<dbReference type="AlphaFoldDB" id="A0A0A8UV46"/>
<dbReference type="HOGENOM" id="CLU_2180542_0_0_6"/>
<feature type="transmembrane region" description="Helical" evidence="1">
    <location>
        <begin position="74"/>
        <end position="92"/>
    </location>
</feature>
<dbReference type="KEGG" id="lha:LHA_2381"/>
<name>A0A0A8UV46_LEGHA</name>
<evidence type="ECO:0000256" key="1">
    <source>
        <dbReference type="SAM" id="Phobius"/>
    </source>
</evidence>
<sequence>MMLMKSMTRLFHYIVVFSLVLFAIKPLLRYESAKQTLPTTQYSAVSKCSGGTTTSVSSCPAGACYTLTEESRVAHLYVLILAGLLFFIYRQLSSSSPYSRLFKPPIFTC</sequence>
<evidence type="ECO:0000313" key="2">
    <source>
        <dbReference type="EMBL" id="CEK11396.1"/>
    </source>
</evidence>
<dbReference type="RefSeq" id="WP_172480806.1">
    <property type="nucleotide sequence ID" value="NZ_UGOC01000002.1"/>
</dbReference>
<gene>
    <name evidence="2" type="ORF">LHA_2381</name>
</gene>
<keyword evidence="3" id="KW-1185">Reference proteome</keyword>
<evidence type="ECO:0000313" key="3">
    <source>
        <dbReference type="Proteomes" id="UP000032803"/>
    </source>
</evidence>
<evidence type="ECO:0008006" key="4">
    <source>
        <dbReference type="Google" id="ProtNLM"/>
    </source>
</evidence>
<organism evidence="2 3">
    <name type="scientific">Legionella hackeliae</name>
    <dbReference type="NCBI Taxonomy" id="449"/>
    <lineage>
        <taxon>Bacteria</taxon>
        <taxon>Pseudomonadati</taxon>
        <taxon>Pseudomonadota</taxon>
        <taxon>Gammaproteobacteria</taxon>
        <taxon>Legionellales</taxon>
        <taxon>Legionellaceae</taxon>
        <taxon>Legionella</taxon>
    </lineage>
</organism>
<proteinExistence type="predicted"/>
<dbReference type="Proteomes" id="UP000032803">
    <property type="component" value="Chromosome I"/>
</dbReference>
<accession>A0A0A8UV46</accession>